<protein>
    <submittedName>
        <fullName evidence="1">Uncharacterized protein</fullName>
    </submittedName>
</protein>
<accession>A0A7J7G063</accession>
<keyword evidence="2" id="KW-1185">Reference proteome</keyword>
<evidence type="ECO:0000313" key="2">
    <source>
        <dbReference type="Proteomes" id="UP000593564"/>
    </source>
</evidence>
<proteinExistence type="predicted"/>
<evidence type="ECO:0000313" key="1">
    <source>
        <dbReference type="EMBL" id="KAF5933837.1"/>
    </source>
</evidence>
<reference evidence="1 2" key="2">
    <citation type="submission" date="2020-07" db="EMBL/GenBank/DDBJ databases">
        <title>Genome assembly of wild tea tree DASZ reveals pedigree and selection history of tea varieties.</title>
        <authorList>
            <person name="Zhang W."/>
        </authorList>
    </citation>
    <scope>NUCLEOTIDE SEQUENCE [LARGE SCALE GENOMIC DNA]</scope>
    <source>
        <strain evidence="2">cv. G240</strain>
        <tissue evidence="1">Leaf</tissue>
    </source>
</reference>
<sequence length="62" mass="6915">MARRFWIKFSKNLTLALYTPFVVCLASGISSSILSAITSPQMFIFSKPSPKRQSLPLCLCFA</sequence>
<name>A0A7J7G063_CAMSI</name>
<organism evidence="1 2">
    <name type="scientific">Camellia sinensis</name>
    <name type="common">Tea plant</name>
    <name type="synonym">Thea sinensis</name>
    <dbReference type="NCBI Taxonomy" id="4442"/>
    <lineage>
        <taxon>Eukaryota</taxon>
        <taxon>Viridiplantae</taxon>
        <taxon>Streptophyta</taxon>
        <taxon>Embryophyta</taxon>
        <taxon>Tracheophyta</taxon>
        <taxon>Spermatophyta</taxon>
        <taxon>Magnoliopsida</taxon>
        <taxon>eudicotyledons</taxon>
        <taxon>Gunneridae</taxon>
        <taxon>Pentapetalae</taxon>
        <taxon>asterids</taxon>
        <taxon>Ericales</taxon>
        <taxon>Theaceae</taxon>
        <taxon>Camellia</taxon>
    </lineage>
</organism>
<comment type="caution">
    <text evidence="1">The sequence shown here is derived from an EMBL/GenBank/DDBJ whole genome shotgun (WGS) entry which is preliminary data.</text>
</comment>
<gene>
    <name evidence="1" type="ORF">HYC85_030008</name>
</gene>
<dbReference type="AlphaFoldDB" id="A0A7J7G063"/>
<dbReference type="EMBL" id="JACBKZ010000014">
    <property type="protein sequence ID" value="KAF5933837.1"/>
    <property type="molecule type" value="Genomic_DNA"/>
</dbReference>
<reference evidence="2" key="1">
    <citation type="journal article" date="2020" name="Nat. Commun.">
        <title>Genome assembly of wild tea tree DASZ reveals pedigree and selection history of tea varieties.</title>
        <authorList>
            <person name="Zhang W."/>
            <person name="Zhang Y."/>
            <person name="Qiu H."/>
            <person name="Guo Y."/>
            <person name="Wan H."/>
            <person name="Zhang X."/>
            <person name="Scossa F."/>
            <person name="Alseekh S."/>
            <person name="Zhang Q."/>
            <person name="Wang P."/>
            <person name="Xu L."/>
            <person name="Schmidt M.H."/>
            <person name="Jia X."/>
            <person name="Li D."/>
            <person name="Zhu A."/>
            <person name="Guo F."/>
            <person name="Chen W."/>
            <person name="Ni D."/>
            <person name="Usadel B."/>
            <person name="Fernie A.R."/>
            <person name="Wen W."/>
        </authorList>
    </citation>
    <scope>NUCLEOTIDE SEQUENCE [LARGE SCALE GENOMIC DNA]</scope>
    <source>
        <strain evidence="2">cv. G240</strain>
    </source>
</reference>
<dbReference type="Proteomes" id="UP000593564">
    <property type="component" value="Unassembled WGS sequence"/>
</dbReference>